<keyword evidence="1" id="KW-0812">Transmembrane</keyword>
<protein>
    <submittedName>
        <fullName evidence="2">Uncharacterized protein</fullName>
    </submittedName>
</protein>
<accession>A0A0L6JVR3</accession>
<dbReference type="Proteomes" id="UP000036923">
    <property type="component" value="Unassembled WGS sequence"/>
</dbReference>
<evidence type="ECO:0000256" key="1">
    <source>
        <dbReference type="SAM" id="Phobius"/>
    </source>
</evidence>
<feature type="transmembrane region" description="Helical" evidence="1">
    <location>
        <begin position="67"/>
        <end position="85"/>
    </location>
</feature>
<keyword evidence="1" id="KW-1133">Transmembrane helix</keyword>
<feature type="transmembrane region" description="Helical" evidence="1">
    <location>
        <begin position="44"/>
        <end position="60"/>
    </location>
</feature>
<keyword evidence="1" id="KW-0472">Membrane</keyword>
<sequence>MTIKREWGIGGYIIIGAGILATLSMTLSWVNLSSLSCNGIQQRTYFYLVFFIYPIIITIKNYKINELIGYVSSCLAILCGIKYITTKNTFFFGNLSSIGAYVFTLSSIILMVGVYKYKNKT</sequence>
<comment type="caution">
    <text evidence="2">The sequence shown here is derived from an EMBL/GenBank/DDBJ whole genome shotgun (WGS) entry which is preliminary data.</text>
</comment>
<keyword evidence="3" id="KW-1185">Reference proteome</keyword>
<dbReference type="RefSeq" id="WP_036943613.1">
    <property type="nucleotide sequence ID" value="NZ_JQKC01000022.1"/>
</dbReference>
<name>A0A0L6JVR3_9FIRM</name>
<evidence type="ECO:0000313" key="3">
    <source>
        <dbReference type="Proteomes" id="UP000036923"/>
    </source>
</evidence>
<proteinExistence type="predicted"/>
<feature type="transmembrane region" description="Helical" evidence="1">
    <location>
        <begin position="12"/>
        <end position="32"/>
    </location>
</feature>
<dbReference type="STRING" id="398512.Bccel_5238"/>
<gene>
    <name evidence="2" type="ORF">Bccel_5238</name>
</gene>
<dbReference type="eggNOG" id="ENOG50333DC">
    <property type="taxonomic scope" value="Bacteria"/>
</dbReference>
<reference evidence="3" key="1">
    <citation type="submission" date="2015-07" db="EMBL/GenBank/DDBJ databases">
        <title>Near-Complete Genome Sequence of the Cellulolytic Bacterium Bacteroides (Pseudobacteroides) cellulosolvens ATCC 35603.</title>
        <authorList>
            <person name="Dassa B."/>
            <person name="Utturkar S.M."/>
            <person name="Klingeman D.M."/>
            <person name="Hurt R.A."/>
            <person name="Keller M."/>
            <person name="Xu J."/>
            <person name="Reddy Y.H.K."/>
            <person name="Borovok I."/>
            <person name="Grinberg I.R."/>
            <person name="Lamed R."/>
            <person name="Zhivin O."/>
            <person name="Bayer E.A."/>
            <person name="Brown S.D."/>
        </authorList>
    </citation>
    <scope>NUCLEOTIDE SEQUENCE [LARGE SCALE GENOMIC DNA]</scope>
    <source>
        <strain evidence="3">DSM 2933</strain>
    </source>
</reference>
<evidence type="ECO:0000313" key="2">
    <source>
        <dbReference type="EMBL" id="KNY29961.1"/>
    </source>
</evidence>
<feature type="transmembrane region" description="Helical" evidence="1">
    <location>
        <begin position="91"/>
        <end position="115"/>
    </location>
</feature>
<dbReference type="AlphaFoldDB" id="A0A0L6JVR3"/>
<dbReference type="EMBL" id="LGTC01000001">
    <property type="protein sequence ID" value="KNY29961.1"/>
    <property type="molecule type" value="Genomic_DNA"/>
</dbReference>
<organism evidence="2 3">
    <name type="scientific">Pseudobacteroides cellulosolvens ATCC 35603 = DSM 2933</name>
    <dbReference type="NCBI Taxonomy" id="398512"/>
    <lineage>
        <taxon>Bacteria</taxon>
        <taxon>Bacillati</taxon>
        <taxon>Bacillota</taxon>
        <taxon>Clostridia</taxon>
        <taxon>Eubacteriales</taxon>
        <taxon>Oscillospiraceae</taxon>
        <taxon>Pseudobacteroides</taxon>
    </lineage>
</organism>